<protein>
    <submittedName>
        <fullName evidence="2">Uncharacterized protein</fullName>
    </submittedName>
</protein>
<dbReference type="EMBL" id="CAKMRJ010003334">
    <property type="protein sequence ID" value="CAH1434061.1"/>
    <property type="molecule type" value="Genomic_DNA"/>
</dbReference>
<dbReference type="Proteomes" id="UP001157418">
    <property type="component" value="Unassembled WGS sequence"/>
</dbReference>
<keyword evidence="1" id="KW-0472">Membrane</keyword>
<organism evidence="2 3">
    <name type="scientific">Lactuca virosa</name>
    <dbReference type="NCBI Taxonomy" id="75947"/>
    <lineage>
        <taxon>Eukaryota</taxon>
        <taxon>Viridiplantae</taxon>
        <taxon>Streptophyta</taxon>
        <taxon>Embryophyta</taxon>
        <taxon>Tracheophyta</taxon>
        <taxon>Spermatophyta</taxon>
        <taxon>Magnoliopsida</taxon>
        <taxon>eudicotyledons</taxon>
        <taxon>Gunneridae</taxon>
        <taxon>Pentapetalae</taxon>
        <taxon>asterids</taxon>
        <taxon>campanulids</taxon>
        <taxon>Asterales</taxon>
        <taxon>Asteraceae</taxon>
        <taxon>Cichorioideae</taxon>
        <taxon>Cichorieae</taxon>
        <taxon>Lactucinae</taxon>
        <taxon>Lactuca</taxon>
    </lineage>
</organism>
<dbReference type="AlphaFoldDB" id="A0AAU9N420"/>
<accession>A0AAU9N420</accession>
<feature type="transmembrane region" description="Helical" evidence="1">
    <location>
        <begin position="59"/>
        <end position="79"/>
    </location>
</feature>
<keyword evidence="1" id="KW-1133">Transmembrane helix</keyword>
<evidence type="ECO:0000313" key="2">
    <source>
        <dbReference type="EMBL" id="CAH1434061.1"/>
    </source>
</evidence>
<evidence type="ECO:0000313" key="3">
    <source>
        <dbReference type="Proteomes" id="UP001157418"/>
    </source>
</evidence>
<keyword evidence="3" id="KW-1185">Reference proteome</keyword>
<gene>
    <name evidence="2" type="ORF">LVIROSA_LOCUS20612</name>
</gene>
<sequence length="94" mass="10620">MRAPGITYQERRNMEAMAKNLHDARSRIGYHHHNITDMSEVVDTMCGYVYAARRMEIRAMITSAITRGLALILAVALVWNDGPKKKHPLTPNTA</sequence>
<reference evidence="2 3" key="1">
    <citation type="submission" date="2022-01" db="EMBL/GenBank/DDBJ databases">
        <authorList>
            <person name="Xiong W."/>
            <person name="Schranz E."/>
        </authorList>
    </citation>
    <scope>NUCLEOTIDE SEQUENCE [LARGE SCALE GENOMIC DNA]</scope>
</reference>
<name>A0AAU9N420_9ASTR</name>
<keyword evidence="1" id="KW-0812">Transmembrane</keyword>
<comment type="caution">
    <text evidence="2">The sequence shown here is derived from an EMBL/GenBank/DDBJ whole genome shotgun (WGS) entry which is preliminary data.</text>
</comment>
<evidence type="ECO:0000256" key="1">
    <source>
        <dbReference type="SAM" id="Phobius"/>
    </source>
</evidence>
<proteinExistence type="predicted"/>